<proteinExistence type="predicted"/>
<dbReference type="EMBL" id="MPUH01000149">
    <property type="protein sequence ID" value="OMJ88513.1"/>
    <property type="molecule type" value="Genomic_DNA"/>
</dbReference>
<reference evidence="2 3" key="1">
    <citation type="submission" date="2016-11" db="EMBL/GenBank/DDBJ databases">
        <title>The macronuclear genome of Stentor coeruleus: a giant cell with tiny introns.</title>
        <authorList>
            <person name="Slabodnick M."/>
            <person name="Ruby J.G."/>
            <person name="Reiff S.B."/>
            <person name="Swart E.C."/>
            <person name="Gosai S."/>
            <person name="Prabakaran S."/>
            <person name="Witkowska E."/>
            <person name="Larue G.E."/>
            <person name="Fisher S."/>
            <person name="Freeman R.M."/>
            <person name="Gunawardena J."/>
            <person name="Chu W."/>
            <person name="Stover N.A."/>
            <person name="Gregory B.D."/>
            <person name="Nowacki M."/>
            <person name="Derisi J."/>
            <person name="Roy S.W."/>
            <person name="Marshall W.F."/>
            <person name="Sood P."/>
        </authorList>
    </citation>
    <scope>NUCLEOTIDE SEQUENCE [LARGE SCALE GENOMIC DNA]</scope>
    <source>
        <strain evidence="2">WM001</strain>
    </source>
</reference>
<evidence type="ECO:0000313" key="3">
    <source>
        <dbReference type="Proteomes" id="UP000187209"/>
    </source>
</evidence>
<dbReference type="AlphaFoldDB" id="A0A1R2CHP4"/>
<accession>A0A1R2CHP4</accession>
<gene>
    <name evidence="2" type="ORF">SteCoe_9554</name>
</gene>
<evidence type="ECO:0000313" key="2">
    <source>
        <dbReference type="EMBL" id="OMJ88513.1"/>
    </source>
</evidence>
<comment type="caution">
    <text evidence="2">The sequence shown here is derived from an EMBL/GenBank/DDBJ whole genome shotgun (WGS) entry which is preliminary data.</text>
</comment>
<dbReference type="Proteomes" id="UP000187209">
    <property type="component" value="Unassembled WGS sequence"/>
</dbReference>
<sequence length="178" mass="20230">MNKDFEALANPCSKTRLSNRLSFKKSRFTASDYEILSDLEKLKYFSSKIDMVKENIDTSLGQMPYKRKRSVKIEDNKPETAENEAISALAHLMVCKNQKKTRKDPLKDSENKVQEGNSQEKSEVIKTEDTSLSVVAVNICKNVMINSFSQIVSGVIINKKTKNHVEIAWITQKLKVSL</sequence>
<organism evidence="2 3">
    <name type="scientific">Stentor coeruleus</name>
    <dbReference type="NCBI Taxonomy" id="5963"/>
    <lineage>
        <taxon>Eukaryota</taxon>
        <taxon>Sar</taxon>
        <taxon>Alveolata</taxon>
        <taxon>Ciliophora</taxon>
        <taxon>Postciliodesmatophora</taxon>
        <taxon>Heterotrichea</taxon>
        <taxon>Heterotrichida</taxon>
        <taxon>Stentoridae</taxon>
        <taxon>Stentor</taxon>
    </lineage>
</organism>
<name>A0A1R2CHP4_9CILI</name>
<keyword evidence="3" id="KW-1185">Reference proteome</keyword>
<evidence type="ECO:0000256" key="1">
    <source>
        <dbReference type="SAM" id="MobiDB-lite"/>
    </source>
</evidence>
<feature type="compositionally biased region" description="Basic and acidic residues" evidence="1">
    <location>
        <begin position="103"/>
        <end position="124"/>
    </location>
</feature>
<feature type="region of interest" description="Disordered" evidence="1">
    <location>
        <begin position="100"/>
        <end position="124"/>
    </location>
</feature>
<protein>
    <submittedName>
        <fullName evidence="2">Uncharacterized protein</fullName>
    </submittedName>
</protein>